<protein>
    <submittedName>
        <fullName evidence="3">D-alanyl-D-alanine carboxypeptidase, peptidase M15 family</fullName>
    </submittedName>
    <submittedName>
        <fullName evidence="4">M15 family metallopeptidase</fullName>
    </submittedName>
</protein>
<dbReference type="InterPro" id="IPR039561">
    <property type="entry name" value="Peptidase_M15C"/>
</dbReference>
<dbReference type="Proteomes" id="UP000305417">
    <property type="component" value="Unassembled WGS sequence"/>
</dbReference>
<evidence type="ECO:0000313" key="3">
    <source>
        <dbReference type="EMBL" id="QKJ27653.1"/>
    </source>
</evidence>
<proteinExistence type="predicted"/>
<name>A0A5J6RHT2_9BACT</name>
<dbReference type="SUPFAM" id="SSF55166">
    <property type="entry name" value="Hedgehog/DD-peptidase"/>
    <property type="match status" value="1"/>
</dbReference>
<dbReference type="KEGG" id="acib:ACBT_1756"/>
<reference evidence="3 6" key="2">
    <citation type="submission" date="2020-05" db="EMBL/GenBank/DDBJ databases">
        <title>Complete genome sequencing of Campylobacter and Arcobacter type strains.</title>
        <authorList>
            <person name="Miller W.G."/>
            <person name="Yee E."/>
        </authorList>
    </citation>
    <scope>NUCLEOTIDE SEQUENCE [LARGE SCALE GENOMIC DNA]</scope>
    <source>
        <strain evidence="3 6">LMG 21996</strain>
    </source>
</reference>
<dbReference type="Pfam" id="PF13539">
    <property type="entry name" value="Peptidase_M15_4"/>
    <property type="match status" value="1"/>
</dbReference>
<dbReference type="GO" id="GO:0004180">
    <property type="term" value="F:carboxypeptidase activity"/>
    <property type="evidence" value="ECO:0007669"/>
    <property type="project" value="UniProtKB-KW"/>
</dbReference>
<evidence type="ECO:0000313" key="5">
    <source>
        <dbReference type="Proteomes" id="UP000305417"/>
    </source>
</evidence>
<evidence type="ECO:0000313" key="6">
    <source>
        <dbReference type="Proteomes" id="UP000509513"/>
    </source>
</evidence>
<dbReference type="STRING" id="1442598.GCA_000522465_01815"/>
<dbReference type="Proteomes" id="UP000509513">
    <property type="component" value="Chromosome"/>
</dbReference>
<keyword evidence="3" id="KW-0121">Carboxypeptidase</keyword>
<dbReference type="Gene3D" id="3.30.1380.10">
    <property type="match status" value="1"/>
</dbReference>
<dbReference type="EMBL" id="VBUC01000006">
    <property type="protein sequence ID" value="TLT00691.1"/>
    <property type="molecule type" value="Genomic_DNA"/>
</dbReference>
<reference evidence="4 5" key="1">
    <citation type="submission" date="2019-05" db="EMBL/GenBank/DDBJ databases">
        <title>Arcobacter cibarius and Arcobacter thereius providing challenges in identification an antibiotic susceptibility and Quinolone resistance.</title>
        <authorList>
            <person name="Busch A."/>
            <person name="Hanel I."/>
            <person name="Hotzel H."/>
            <person name="Tomaso H."/>
        </authorList>
    </citation>
    <scope>NUCLEOTIDE SEQUENCE [LARGE SCALE GENOMIC DNA]</scope>
    <source>
        <strain evidence="4 5">16CS0831-2</strain>
    </source>
</reference>
<feature type="signal peptide" evidence="1">
    <location>
        <begin position="1"/>
        <end position="21"/>
    </location>
</feature>
<dbReference type="AlphaFoldDB" id="A0A5J6RHT2"/>
<keyword evidence="3" id="KW-0645">Protease</keyword>
<keyword evidence="5" id="KW-1185">Reference proteome</keyword>
<sequence>MRNRLFIAFFTTLYFSLNLFATTSEELAKKLIKAYPDFLEKYENNYIYFKNGDKIIFSSPKNYTNYEDKLNNASLEDQMSIPYKKIENNDNFIPSVNDDAGRFRNQDFFKKMYGNSQKEIEKNLVKIKWLPKTENKTLFVTKINDVNKKLESISIELDNLPSEYKKYITNIAGTYKFRKISQTKRLSSHSFGISIDLNTKYSNYWLWEEKSDKITNYKNQIPKEIIKIFEKHGFIWGGRWYHYDTMHFEYRPELLD</sequence>
<feature type="chain" id="PRO_5044621612" evidence="1">
    <location>
        <begin position="22"/>
        <end position="256"/>
    </location>
</feature>
<accession>A0A5J6RHT2</accession>
<organism evidence="3 6">
    <name type="scientific">Aliarcobacter cibarius</name>
    <dbReference type="NCBI Taxonomy" id="255507"/>
    <lineage>
        <taxon>Bacteria</taxon>
        <taxon>Pseudomonadati</taxon>
        <taxon>Campylobacterota</taxon>
        <taxon>Epsilonproteobacteria</taxon>
        <taxon>Campylobacterales</taxon>
        <taxon>Arcobacteraceae</taxon>
        <taxon>Aliarcobacter</taxon>
    </lineage>
</organism>
<dbReference type="InterPro" id="IPR009045">
    <property type="entry name" value="Zn_M74/Hedgehog-like"/>
</dbReference>
<dbReference type="EMBL" id="CP054051">
    <property type="protein sequence ID" value="QKJ27653.1"/>
    <property type="molecule type" value="Genomic_DNA"/>
</dbReference>
<gene>
    <name evidence="3" type="ORF">ACBT_1756</name>
    <name evidence="4" type="ORF">FE247_03870</name>
</gene>
<feature type="domain" description="Peptidase M15C" evidence="2">
    <location>
        <begin position="182"/>
        <end position="250"/>
    </location>
</feature>
<evidence type="ECO:0000313" key="4">
    <source>
        <dbReference type="EMBL" id="TLT00691.1"/>
    </source>
</evidence>
<evidence type="ECO:0000259" key="2">
    <source>
        <dbReference type="Pfam" id="PF13539"/>
    </source>
</evidence>
<evidence type="ECO:0000256" key="1">
    <source>
        <dbReference type="SAM" id="SignalP"/>
    </source>
</evidence>
<keyword evidence="3" id="KW-0378">Hydrolase</keyword>
<keyword evidence="1" id="KW-0732">Signal</keyword>
<dbReference type="OrthoDB" id="9799970at2"/>
<dbReference type="RefSeq" id="WP_024775888.1">
    <property type="nucleotide sequence ID" value="NZ_CP043857.1"/>
</dbReference>